<comment type="caution">
    <text evidence="1">The sequence shown here is derived from an EMBL/GenBank/DDBJ whole genome shotgun (WGS) entry which is preliminary data.</text>
</comment>
<name>A0AAV4WWN9_9ARAC</name>
<gene>
    <name evidence="1" type="ORF">CDAR_289661</name>
</gene>
<dbReference type="EMBL" id="BPLQ01015260">
    <property type="protein sequence ID" value="GIY86906.1"/>
    <property type="molecule type" value="Genomic_DNA"/>
</dbReference>
<keyword evidence="2" id="KW-1185">Reference proteome</keyword>
<evidence type="ECO:0000313" key="2">
    <source>
        <dbReference type="Proteomes" id="UP001054837"/>
    </source>
</evidence>
<reference evidence="1 2" key="1">
    <citation type="submission" date="2021-06" db="EMBL/GenBank/DDBJ databases">
        <title>Caerostris darwini draft genome.</title>
        <authorList>
            <person name="Kono N."/>
            <person name="Arakawa K."/>
        </authorList>
    </citation>
    <scope>NUCLEOTIDE SEQUENCE [LARGE SCALE GENOMIC DNA]</scope>
</reference>
<evidence type="ECO:0000313" key="1">
    <source>
        <dbReference type="EMBL" id="GIY86906.1"/>
    </source>
</evidence>
<organism evidence="1 2">
    <name type="scientific">Caerostris darwini</name>
    <dbReference type="NCBI Taxonomy" id="1538125"/>
    <lineage>
        <taxon>Eukaryota</taxon>
        <taxon>Metazoa</taxon>
        <taxon>Ecdysozoa</taxon>
        <taxon>Arthropoda</taxon>
        <taxon>Chelicerata</taxon>
        <taxon>Arachnida</taxon>
        <taxon>Araneae</taxon>
        <taxon>Araneomorphae</taxon>
        <taxon>Entelegynae</taxon>
        <taxon>Araneoidea</taxon>
        <taxon>Araneidae</taxon>
        <taxon>Caerostris</taxon>
    </lineage>
</organism>
<dbReference type="AlphaFoldDB" id="A0AAV4WWN9"/>
<dbReference type="Proteomes" id="UP001054837">
    <property type="component" value="Unassembled WGS sequence"/>
</dbReference>
<proteinExistence type="predicted"/>
<accession>A0AAV4WWN9</accession>
<sequence>MFSPHLVSLSISQVLISLGRNWLGCYQTHHTGPVVRFSQWSSSYSYIYSKHNSHRIAANKFKAFPKQNIVHKVLGHKFYESTEIVTYSCRMRPDCLQNEGRRHEEFKREPPHVLFIGLLRTMADESKWLLPRELRKGHVRTFFNAPRVFSFY</sequence>
<protein>
    <submittedName>
        <fullName evidence="1">Uncharacterized protein</fullName>
    </submittedName>
</protein>